<evidence type="ECO:0000256" key="1">
    <source>
        <dbReference type="ARBA" id="ARBA00001917"/>
    </source>
</evidence>
<dbReference type="GO" id="GO:0004733">
    <property type="term" value="F:pyridoxamine phosphate oxidase activity"/>
    <property type="evidence" value="ECO:0007669"/>
    <property type="project" value="InterPro"/>
</dbReference>
<feature type="domain" description="Pyridoxine 5'-phosphate oxidase dimerisation C-terminal" evidence="5">
    <location>
        <begin position="91"/>
        <end position="141"/>
    </location>
</feature>
<evidence type="ECO:0000256" key="3">
    <source>
        <dbReference type="ARBA" id="ARBA00022643"/>
    </source>
</evidence>
<protein>
    <recommendedName>
        <fullName evidence="5">Pyridoxine 5'-phosphate oxidase dimerisation C-terminal domain-containing protein</fullName>
    </recommendedName>
</protein>
<dbReference type="InterPro" id="IPR012349">
    <property type="entry name" value="Split_barrel_FMN-bd"/>
</dbReference>
<proteinExistence type="predicted"/>
<reference evidence="6" key="1">
    <citation type="submission" date="2018-05" db="EMBL/GenBank/DDBJ databases">
        <authorList>
            <person name="Lanie J.A."/>
            <person name="Ng W.-L."/>
            <person name="Kazmierczak K.M."/>
            <person name="Andrzejewski T.M."/>
            <person name="Davidsen T.M."/>
            <person name="Wayne K.J."/>
            <person name="Tettelin H."/>
            <person name="Glass J.I."/>
            <person name="Rusch D."/>
            <person name="Podicherti R."/>
            <person name="Tsui H.-C.T."/>
            <person name="Winkler M.E."/>
        </authorList>
    </citation>
    <scope>NUCLEOTIDE SEQUENCE</scope>
</reference>
<keyword evidence="2" id="KW-0285">Flavoprotein</keyword>
<name>A0A383AU92_9ZZZZ</name>
<sequence length="141" mass="15975">VFHWDALGRQIRIEGLVVRSPKEESDAYFATRNKGSQLGAWGSDQSEPIESKEALVAQIRSRGIHMGLSLREGTTELTDEPSPTITRPPHWGGLRLWASTIELWIEGLGRIHDRARWSRNIMRASETEFTVTPWSGTRLQP</sequence>
<comment type="cofactor">
    <cofactor evidence="1">
        <name>FMN</name>
        <dbReference type="ChEBI" id="CHEBI:58210"/>
    </cofactor>
</comment>
<dbReference type="EMBL" id="UINC01194568">
    <property type="protein sequence ID" value="SVE10718.1"/>
    <property type="molecule type" value="Genomic_DNA"/>
</dbReference>
<organism evidence="6">
    <name type="scientific">marine metagenome</name>
    <dbReference type="NCBI Taxonomy" id="408172"/>
    <lineage>
        <taxon>unclassified sequences</taxon>
        <taxon>metagenomes</taxon>
        <taxon>ecological metagenomes</taxon>
    </lineage>
</organism>
<dbReference type="GO" id="GO:0008615">
    <property type="term" value="P:pyridoxine biosynthetic process"/>
    <property type="evidence" value="ECO:0007669"/>
    <property type="project" value="InterPro"/>
</dbReference>
<gene>
    <name evidence="6" type="ORF">METZ01_LOCUS463572</name>
</gene>
<dbReference type="Gene3D" id="2.30.110.10">
    <property type="entry name" value="Electron Transport, Fmn-binding Protein, Chain A"/>
    <property type="match status" value="1"/>
</dbReference>
<evidence type="ECO:0000256" key="2">
    <source>
        <dbReference type="ARBA" id="ARBA00022630"/>
    </source>
</evidence>
<dbReference type="AlphaFoldDB" id="A0A383AU92"/>
<feature type="non-terminal residue" evidence="6">
    <location>
        <position position="1"/>
    </location>
</feature>
<evidence type="ECO:0000259" key="5">
    <source>
        <dbReference type="Pfam" id="PF10590"/>
    </source>
</evidence>
<accession>A0A383AU92</accession>
<dbReference type="InterPro" id="IPR000659">
    <property type="entry name" value="Pyridox_Oxase"/>
</dbReference>
<keyword evidence="3" id="KW-0288">FMN</keyword>
<dbReference type="Pfam" id="PF10590">
    <property type="entry name" value="PNP_phzG_C"/>
    <property type="match status" value="1"/>
</dbReference>
<dbReference type="PANTHER" id="PTHR10851:SF0">
    <property type="entry name" value="PYRIDOXINE-5'-PHOSPHATE OXIDASE"/>
    <property type="match status" value="1"/>
</dbReference>
<evidence type="ECO:0000313" key="6">
    <source>
        <dbReference type="EMBL" id="SVE10718.1"/>
    </source>
</evidence>
<dbReference type="PANTHER" id="PTHR10851">
    <property type="entry name" value="PYRIDOXINE-5-PHOSPHATE OXIDASE"/>
    <property type="match status" value="1"/>
</dbReference>
<dbReference type="GO" id="GO:0010181">
    <property type="term" value="F:FMN binding"/>
    <property type="evidence" value="ECO:0007669"/>
    <property type="project" value="InterPro"/>
</dbReference>
<dbReference type="InterPro" id="IPR019576">
    <property type="entry name" value="Pyridoxamine_oxidase_dimer_C"/>
</dbReference>
<evidence type="ECO:0000256" key="4">
    <source>
        <dbReference type="ARBA" id="ARBA00023002"/>
    </source>
</evidence>
<dbReference type="SUPFAM" id="SSF50475">
    <property type="entry name" value="FMN-binding split barrel"/>
    <property type="match status" value="1"/>
</dbReference>
<keyword evidence="4" id="KW-0560">Oxidoreductase</keyword>